<protein>
    <submittedName>
        <fullName evidence="1">Uncharacterized protein</fullName>
    </submittedName>
</protein>
<dbReference type="Proteomes" id="UP001055811">
    <property type="component" value="Linkage Group LG03"/>
</dbReference>
<evidence type="ECO:0000313" key="2">
    <source>
        <dbReference type="Proteomes" id="UP001055811"/>
    </source>
</evidence>
<name>A0ACB9F127_CICIN</name>
<evidence type="ECO:0000313" key="1">
    <source>
        <dbReference type="EMBL" id="KAI3764807.1"/>
    </source>
</evidence>
<reference evidence="1 2" key="2">
    <citation type="journal article" date="2022" name="Mol. Ecol. Resour.">
        <title>The genomes of chicory, endive, great burdock and yacon provide insights into Asteraceae paleo-polyploidization history and plant inulin production.</title>
        <authorList>
            <person name="Fan W."/>
            <person name="Wang S."/>
            <person name="Wang H."/>
            <person name="Wang A."/>
            <person name="Jiang F."/>
            <person name="Liu H."/>
            <person name="Zhao H."/>
            <person name="Xu D."/>
            <person name="Zhang Y."/>
        </authorList>
    </citation>
    <scope>NUCLEOTIDE SEQUENCE [LARGE SCALE GENOMIC DNA]</scope>
    <source>
        <strain evidence="2">cv. Punajuju</strain>
        <tissue evidence="1">Leaves</tissue>
    </source>
</reference>
<gene>
    <name evidence="1" type="ORF">L2E82_14823</name>
</gene>
<dbReference type="EMBL" id="CM042011">
    <property type="protein sequence ID" value="KAI3764807.1"/>
    <property type="molecule type" value="Genomic_DNA"/>
</dbReference>
<reference evidence="2" key="1">
    <citation type="journal article" date="2022" name="Mol. Ecol. Resour.">
        <title>The genomes of chicory, endive, great burdock and yacon provide insights into Asteraceae palaeo-polyploidization history and plant inulin production.</title>
        <authorList>
            <person name="Fan W."/>
            <person name="Wang S."/>
            <person name="Wang H."/>
            <person name="Wang A."/>
            <person name="Jiang F."/>
            <person name="Liu H."/>
            <person name="Zhao H."/>
            <person name="Xu D."/>
            <person name="Zhang Y."/>
        </authorList>
    </citation>
    <scope>NUCLEOTIDE SEQUENCE [LARGE SCALE GENOMIC DNA]</scope>
    <source>
        <strain evidence="2">cv. Punajuju</strain>
    </source>
</reference>
<proteinExistence type="predicted"/>
<sequence length="226" mass="26089">MIRLRNRQMNHETVPGVPPLQQDDYKLKDTSPQLGERLSTTYDLVEQTYHLYVRVVKAKDLPVGSDPYAEVKLGNYRGRTRHFEKNSYPEWNQVFAFSKDRVQSSTLEVYVKDKEMFGRDDFIGKVVFDLNEVPTRVPPDSPLAPQWYRLADRRGQCSEIMVAVWMGTQADEAFPEAWHSDASSAHGEGVFNVRSKVYVSFREGASWKPNTENEDKFRADDESAME</sequence>
<comment type="caution">
    <text evidence="1">The sequence shown here is derived from an EMBL/GenBank/DDBJ whole genome shotgun (WGS) entry which is preliminary data.</text>
</comment>
<keyword evidence="2" id="KW-1185">Reference proteome</keyword>
<accession>A0ACB9F127</accession>
<organism evidence="1 2">
    <name type="scientific">Cichorium intybus</name>
    <name type="common">Chicory</name>
    <dbReference type="NCBI Taxonomy" id="13427"/>
    <lineage>
        <taxon>Eukaryota</taxon>
        <taxon>Viridiplantae</taxon>
        <taxon>Streptophyta</taxon>
        <taxon>Embryophyta</taxon>
        <taxon>Tracheophyta</taxon>
        <taxon>Spermatophyta</taxon>
        <taxon>Magnoliopsida</taxon>
        <taxon>eudicotyledons</taxon>
        <taxon>Gunneridae</taxon>
        <taxon>Pentapetalae</taxon>
        <taxon>asterids</taxon>
        <taxon>campanulids</taxon>
        <taxon>Asterales</taxon>
        <taxon>Asteraceae</taxon>
        <taxon>Cichorioideae</taxon>
        <taxon>Cichorieae</taxon>
        <taxon>Cichoriinae</taxon>
        <taxon>Cichorium</taxon>
    </lineage>
</organism>